<dbReference type="AlphaFoldDB" id="A0A9X2F3K4"/>
<gene>
    <name evidence="2" type="ORF">NF867_02530</name>
</gene>
<feature type="transmembrane region" description="Helical" evidence="1">
    <location>
        <begin position="105"/>
        <end position="126"/>
    </location>
</feature>
<keyword evidence="3" id="KW-1185">Reference proteome</keyword>
<feature type="transmembrane region" description="Helical" evidence="1">
    <location>
        <begin position="133"/>
        <end position="151"/>
    </location>
</feature>
<accession>A0A9X2F3K4</accession>
<feature type="transmembrane region" description="Helical" evidence="1">
    <location>
        <begin position="157"/>
        <end position="175"/>
    </location>
</feature>
<keyword evidence="1" id="KW-0472">Membrane</keyword>
<dbReference type="RefSeq" id="WP_252585973.1">
    <property type="nucleotide sequence ID" value="NZ_JAMWYS010000009.1"/>
</dbReference>
<reference evidence="2" key="1">
    <citation type="submission" date="2022-06" db="EMBL/GenBank/DDBJ databases">
        <title>Solitalea sp. MAHUQ-68 isolated from rhizospheric soil.</title>
        <authorList>
            <person name="Huq M.A."/>
        </authorList>
    </citation>
    <scope>NUCLEOTIDE SEQUENCE</scope>
    <source>
        <strain evidence="2">MAHUQ-68</strain>
    </source>
</reference>
<evidence type="ECO:0000313" key="3">
    <source>
        <dbReference type="Proteomes" id="UP001155182"/>
    </source>
</evidence>
<keyword evidence="1" id="KW-0812">Transmembrane</keyword>
<sequence length="189" mass="21047">MKIVLKNISKILYGLLMLSFFLPAIKSCTGMEGRKTEGGQDSISVDTTKAAVDTTGLASIDSAATKPHSSTEIQSDSTKTKKDYLDLVLMPDGKNDSLIGYVYRYFNKSSIAIYFILSIISFTLVLKNRNPKTLFKLSILTTILLGLFLYWGDTVVWGFWVILSINISILIINLIRVRLHSKDNNISTP</sequence>
<keyword evidence="1" id="KW-1133">Transmembrane helix</keyword>
<name>A0A9X2F3K4_9SPHI</name>
<proteinExistence type="predicted"/>
<dbReference type="EMBL" id="JAMWYS010000009">
    <property type="protein sequence ID" value="MCO4291736.1"/>
    <property type="molecule type" value="Genomic_DNA"/>
</dbReference>
<dbReference type="Proteomes" id="UP001155182">
    <property type="component" value="Unassembled WGS sequence"/>
</dbReference>
<evidence type="ECO:0000313" key="2">
    <source>
        <dbReference type="EMBL" id="MCO4291736.1"/>
    </source>
</evidence>
<protein>
    <submittedName>
        <fullName evidence="2">Uncharacterized protein</fullName>
    </submittedName>
</protein>
<organism evidence="2 3">
    <name type="scientific">Solitalea agri</name>
    <dbReference type="NCBI Taxonomy" id="2953739"/>
    <lineage>
        <taxon>Bacteria</taxon>
        <taxon>Pseudomonadati</taxon>
        <taxon>Bacteroidota</taxon>
        <taxon>Sphingobacteriia</taxon>
        <taxon>Sphingobacteriales</taxon>
        <taxon>Sphingobacteriaceae</taxon>
        <taxon>Solitalea</taxon>
    </lineage>
</organism>
<comment type="caution">
    <text evidence="2">The sequence shown here is derived from an EMBL/GenBank/DDBJ whole genome shotgun (WGS) entry which is preliminary data.</text>
</comment>
<evidence type="ECO:0000256" key="1">
    <source>
        <dbReference type="SAM" id="Phobius"/>
    </source>
</evidence>